<dbReference type="InterPro" id="IPR029021">
    <property type="entry name" value="Prot-tyrosine_phosphatase-like"/>
</dbReference>
<evidence type="ECO:0000256" key="1">
    <source>
        <dbReference type="SAM" id="MobiDB-lite"/>
    </source>
</evidence>
<feature type="region of interest" description="Disordered" evidence="1">
    <location>
        <begin position="160"/>
        <end position="183"/>
    </location>
</feature>
<protein>
    <recommendedName>
        <fullName evidence="6">Tyrosine specific protein phosphatases domain-containing protein</fullName>
    </recommendedName>
</protein>
<evidence type="ECO:0000259" key="3">
    <source>
        <dbReference type="PROSITE" id="PS50056"/>
    </source>
</evidence>
<dbReference type="InterPro" id="IPR003595">
    <property type="entry name" value="Tyr_Pase_cat"/>
</dbReference>
<evidence type="ECO:0000259" key="2">
    <source>
        <dbReference type="PROSITE" id="PS50055"/>
    </source>
</evidence>
<dbReference type="PANTHER" id="PTHR19134:SF449">
    <property type="entry name" value="TYROSINE-PROTEIN PHOSPHATASE 1"/>
    <property type="match status" value="1"/>
</dbReference>
<comment type="caution">
    <text evidence="4">The sequence shown here is derived from an EMBL/GenBank/DDBJ whole genome shotgun (WGS) entry which is preliminary data.</text>
</comment>
<dbReference type="PRINTS" id="PR00700">
    <property type="entry name" value="PRTYPHPHTASE"/>
</dbReference>
<keyword evidence="5" id="KW-1185">Reference proteome</keyword>
<dbReference type="Pfam" id="PF00102">
    <property type="entry name" value="Y_phosphatase"/>
    <property type="match status" value="1"/>
</dbReference>
<dbReference type="SMART" id="SM00404">
    <property type="entry name" value="PTPc_motif"/>
    <property type="match status" value="1"/>
</dbReference>
<organism evidence="4 5">
    <name type="scientific">Pomacea canaliculata</name>
    <name type="common">Golden apple snail</name>
    <dbReference type="NCBI Taxonomy" id="400727"/>
    <lineage>
        <taxon>Eukaryota</taxon>
        <taxon>Metazoa</taxon>
        <taxon>Spiralia</taxon>
        <taxon>Lophotrochozoa</taxon>
        <taxon>Mollusca</taxon>
        <taxon>Gastropoda</taxon>
        <taxon>Caenogastropoda</taxon>
        <taxon>Architaenioglossa</taxon>
        <taxon>Ampullarioidea</taxon>
        <taxon>Ampullariidae</taxon>
        <taxon>Pomacea</taxon>
    </lineage>
</organism>
<feature type="domain" description="Tyrosine-protein phosphatase" evidence="2">
    <location>
        <begin position="22"/>
        <end position="145"/>
    </location>
</feature>
<dbReference type="InterPro" id="IPR000387">
    <property type="entry name" value="Tyr_Pase_dom"/>
</dbReference>
<dbReference type="SUPFAM" id="SSF52799">
    <property type="entry name" value="(Phosphotyrosine protein) phosphatases II"/>
    <property type="match status" value="1"/>
</dbReference>
<gene>
    <name evidence="4" type="ORF">C0Q70_04925</name>
</gene>
<evidence type="ECO:0000313" key="5">
    <source>
        <dbReference type="Proteomes" id="UP000245119"/>
    </source>
</evidence>
<proteinExistence type="predicted"/>
<dbReference type="InterPro" id="IPR050348">
    <property type="entry name" value="Protein-Tyr_Phosphatase"/>
</dbReference>
<dbReference type="Proteomes" id="UP000245119">
    <property type="component" value="Linkage Group LG3"/>
</dbReference>
<evidence type="ECO:0008006" key="6">
    <source>
        <dbReference type="Google" id="ProtNLM"/>
    </source>
</evidence>
<dbReference type="PROSITE" id="PS00383">
    <property type="entry name" value="TYR_PHOSPHATASE_1"/>
    <property type="match status" value="1"/>
</dbReference>
<dbReference type="InterPro" id="IPR000242">
    <property type="entry name" value="PTP_cat"/>
</dbReference>
<evidence type="ECO:0000313" key="4">
    <source>
        <dbReference type="EMBL" id="PVD33667.1"/>
    </source>
</evidence>
<dbReference type="GO" id="GO:0004725">
    <property type="term" value="F:protein tyrosine phosphatase activity"/>
    <property type="evidence" value="ECO:0007669"/>
    <property type="project" value="InterPro"/>
</dbReference>
<accession>A0A2T7PJU7</accession>
<reference evidence="4 5" key="1">
    <citation type="submission" date="2018-04" db="EMBL/GenBank/DDBJ databases">
        <title>The genome of golden apple snail Pomacea canaliculata provides insight into stress tolerance and invasive adaptation.</title>
        <authorList>
            <person name="Liu C."/>
            <person name="Liu B."/>
            <person name="Ren Y."/>
            <person name="Zhang Y."/>
            <person name="Wang H."/>
            <person name="Li S."/>
            <person name="Jiang F."/>
            <person name="Yin L."/>
            <person name="Zhang G."/>
            <person name="Qian W."/>
            <person name="Fan W."/>
        </authorList>
    </citation>
    <scope>NUCLEOTIDE SEQUENCE [LARGE SCALE GENOMIC DNA]</scope>
    <source>
        <strain evidence="4">SZHN2017</strain>
        <tissue evidence="4">Muscle</tissue>
    </source>
</reference>
<name>A0A2T7PJU7_POMCA</name>
<dbReference type="InterPro" id="IPR016130">
    <property type="entry name" value="Tyr_Pase_AS"/>
</dbReference>
<feature type="domain" description="Tyrosine specific protein phosphatases" evidence="3">
    <location>
        <begin position="59"/>
        <end position="136"/>
    </location>
</feature>
<dbReference type="PROSITE" id="PS50056">
    <property type="entry name" value="TYR_PHOSPHATASE_2"/>
    <property type="match status" value="1"/>
</dbReference>
<dbReference type="AlphaFoldDB" id="A0A2T7PJU7"/>
<sequence>MDSTVTVYTVQVKCRHLPVASSRLVRVYHCRTWPKISHKPHRLVKKRDDKIIPHTDHFRSLLRVLEQVVAWQQETTHESTPILLHCSDGFSRSGLMVAIAQMIWRANEEGRVSIYRVVRRLRICCPNAVAHYVQYKFLHRLLWVYTRGVVEEVPSDGAKPCTYNITDDDNPKTSPEVANPPSS</sequence>
<dbReference type="EMBL" id="PZQS01000003">
    <property type="protein sequence ID" value="PVD33667.1"/>
    <property type="molecule type" value="Genomic_DNA"/>
</dbReference>
<dbReference type="Gene3D" id="3.90.190.10">
    <property type="entry name" value="Protein tyrosine phosphatase superfamily"/>
    <property type="match status" value="1"/>
</dbReference>
<dbReference type="PROSITE" id="PS50055">
    <property type="entry name" value="TYR_PHOSPHATASE_PTP"/>
    <property type="match status" value="1"/>
</dbReference>
<dbReference type="PANTHER" id="PTHR19134">
    <property type="entry name" value="RECEPTOR-TYPE TYROSINE-PROTEIN PHOSPHATASE"/>
    <property type="match status" value="1"/>
</dbReference>
<dbReference type="STRING" id="400727.A0A2T7PJU7"/>